<dbReference type="Gene3D" id="2.40.128.110">
    <property type="entry name" value="Lipid/polyisoprenoid-binding, YceI-like"/>
    <property type="match status" value="1"/>
</dbReference>
<dbReference type="EMBL" id="JBHTIB010000002">
    <property type="protein sequence ID" value="MFD0835053.1"/>
    <property type="molecule type" value="Genomic_DNA"/>
</dbReference>
<accession>A0ABW3BQL1</accession>
<evidence type="ECO:0000313" key="2">
    <source>
        <dbReference type="EMBL" id="MFD0835053.1"/>
    </source>
</evidence>
<evidence type="ECO:0000313" key="3">
    <source>
        <dbReference type="Proteomes" id="UP001597011"/>
    </source>
</evidence>
<comment type="caution">
    <text evidence="2">The sequence shown here is derived from an EMBL/GenBank/DDBJ whole genome shotgun (WGS) entry which is preliminary data.</text>
</comment>
<dbReference type="Proteomes" id="UP001597011">
    <property type="component" value="Unassembled WGS sequence"/>
</dbReference>
<keyword evidence="3" id="KW-1185">Reference proteome</keyword>
<reference evidence="3" key="1">
    <citation type="journal article" date="2019" name="Int. J. Syst. Evol. Microbiol.">
        <title>The Global Catalogue of Microorganisms (GCM) 10K type strain sequencing project: providing services to taxonomists for standard genome sequencing and annotation.</title>
        <authorList>
            <consortium name="The Broad Institute Genomics Platform"/>
            <consortium name="The Broad Institute Genome Sequencing Center for Infectious Disease"/>
            <person name="Wu L."/>
            <person name="Ma J."/>
        </authorList>
    </citation>
    <scope>NUCLEOTIDE SEQUENCE [LARGE SCALE GENOMIC DNA]</scope>
    <source>
        <strain evidence="3">CCUG 60529</strain>
    </source>
</reference>
<dbReference type="Pfam" id="PF04264">
    <property type="entry name" value="YceI"/>
    <property type="match status" value="1"/>
</dbReference>
<proteinExistence type="predicted"/>
<dbReference type="InterPro" id="IPR007372">
    <property type="entry name" value="Lipid/polyisoprenoid-bd_YceI"/>
</dbReference>
<dbReference type="PANTHER" id="PTHR34406">
    <property type="entry name" value="PROTEIN YCEI"/>
    <property type="match status" value="1"/>
</dbReference>
<dbReference type="PANTHER" id="PTHR34406:SF1">
    <property type="entry name" value="PROTEIN YCEI"/>
    <property type="match status" value="1"/>
</dbReference>
<dbReference type="SUPFAM" id="SSF101874">
    <property type="entry name" value="YceI-like"/>
    <property type="match status" value="1"/>
</dbReference>
<feature type="domain" description="Lipid/polyisoprenoid-binding YceI-like" evidence="1">
    <location>
        <begin position="5"/>
        <end position="173"/>
    </location>
</feature>
<gene>
    <name evidence="2" type="ORF">ACFQ0I_04710</name>
</gene>
<evidence type="ECO:0000259" key="1">
    <source>
        <dbReference type="SMART" id="SM00867"/>
    </source>
</evidence>
<dbReference type="InterPro" id="IPR036761">
    <property type="entry name" value="TTHA0802/YceI-like_sf"/>
</dbReference>
<protein>
    <submittedName>
        <fullName evidence="2">YceI family protein</fullName>
    </submittedName>
</protein>
<organism evidence="2 3">
    <name type="scientific">Mariniflexile aquimaris</name>
    <dbReference type="NCBI Taxonomy" id="881009"/>
    <lineage>
        <taxon>Bacteria</taxon>
        <taxon>Pseudomonadati</taxon>
        <taxon>Bacteroidota</taxon>
        <taxon>Flavobacteriia</taxon>
        <taxon>Flavobacteriales</taxon>
        <taxon>Flavobacteriaceae</taxon>
        <taxon>Mariniflexile</taxon>
    </lineage>
</organism>
<name>A0ABW3BQL1_9FLAO</name>
<sequence>MTATNWTVDSTQSDVLIRSKHSIVAYLANSINKFNGTIKVKDDELEDASIEFLIDVHSNEGKLEQFDVNLKLIDFFDTTKYPSICFKSISFEKINSSTNFLKGYLTINNVTKIIEFDAELMHLESNNGISKALFEVSGTVNRKDFGLTPLAFNESGGIGVGQELKLAANLEFYSKTRN</sequence>
<dbReference type="RefSeq" id="WP_379939834.1">
    <property type="nucleotide sequence ID" value="NZ_JBHTIB010000002.1"/>
</dbReference>
<dbReference type="SMART" id="SM00867">
    <property type="entry name" value="YceI"/>
    <property type="match status" value="1"/>
</dbReference>